<dbReference type="PANTHER" id="PTHR30146">
    <property type="entry name" value="LACI-RELATED TRANSCRIPTIONAL REPRESSOR"/>
    <property type="match status" value="1"/>
</dbReference>
<dbReference type="Gene3D" id="1.10.260.40">
    <property type="entry name" value="lambda repressor-like DNA-binding domains"/>
    <property type="match status" value="1"/>
</dbReference>
<dbReference type="CDD" id="cd01392">
    <property type="entry name" value="HTH_LacI"/>
    <property type="match status" value="1"/>
</dbReference>
<accession>A0A1S2VT30</accession>
<evidence type="ECO:0000259" key="4">
    <source>
        <dbReference type="PROSITE" id="PS50932"/>
    </source>
</evidence>
<evidence type="ECO:0000256" key="1">
    <source>
        <dbReference type="ARBA" id="ARBA00023015"/>
    </source>
</evidence>
<comment type="caution">
    <text evidence="5">The sequence shown here is derived from an EMBL/GenBank/DDBJ whole genome shotgun (WGS) entry which is preliminary data.</text>
</comment>
<dbReference type="PANTHER" id="PTHR30146:SF109">
    <property type="entry name" value="HTH-TYPE TRANSCRIPTIONAL REGULATOR GALS"/>
    <property type="match status" value="1"/>
</dbReference>
<dbReference type="RefSeq" id="WP_071475286.1">
    <property type="nucleotide sequence ID" value="NZ_JBHDYF010000002.1"/>
</dbReference>
<dbReference type="AlphaFoldDB" id="A0A1S2VT30"/>
<evidence type="ECO:0000256" key="3">
    <source>
        <dbReference type="ARBA" id="ARBA00023163"/>
    </source>
</evidence>
<dbReference type="EMBL" id="MOAE01000041">
    <property type="protein sequence ID" value="OIN61861.1"/>
    <property type="molecule type" value="Genomic_DNA"/>
</dbReference>
<dbReference type="SMART" id="SM00354">
    <property type="entry name" value="HTH_LACI"/>
    <property type="match status" value="1"/>
</dbReference>
<sequence>MPRHVTIKDVAKEAGVSFKTVSNVLNSTGSMRDSTRERVENAIVKLGYTVNLSARSLKTGTTGLIGLSIFDFSQPFAPYLSDQVIDYARQRGYGVIVNTYGQGGAGLASVMDNAAMLAPDGWFVFIDQPLANEGALLEQPYPLVVASDYETYDRVDKVTMPNVEGVRQATGRLLDAGCRNIALFGACEGNRDYDYYMNATEGTQEMRVRGYILAFEERGLRPDMDMLFSWGLMMSDSGVRAVNHMLKQGVRPDAIVCLNDAMAIGVLHGLEANGLHVPEDVQLIGYDNVPEAQFSNPSLTTVDPHVSDYVKCGIDMLIERIQGYEGPIRTYCTDFELIERGSTRL</sequence>
<name>A0A1S2VT30_BIFLN</name>
<protein>
    <submittedName>
        <fullName evidence="5">LacI family transcriptional regulator</fullName>
    </submittedName>
</protein>
<evidence type="ECO:0000256" key="2">
    <source>
        <dbReference type="ARBA" id="ARBA00023125"/>
    </source>
</evidence>
<dbReference type="InterPro" id="IPR000843">
    <property type="entry name" value="HTH_LacI"/>
</dbReference>
<dbReference type="PROSITE" id="PS50932">
    <property type="entry name" value="HTH_LACI_2"/>
    <property type="match status" value="1"/>
</dbReference>
<proteinExistence type="predicted"/>
<keyword evidence="3" id="KW-0804">Transcription</keyword>
<dbReference type="InterPro" id="IPR028082">
    <property type="entry name" value="Peripla_BP_I"/>
</dbReference>
<organism evidence="5 6">
    <name type="scientific">Bifidobacterium longum subsp. suis</name>
    <dbReference type="NCBI Taxonomy" id="1695"/>
    <lineage>
        <taxon>Bacteria</taxon>
        <taxon>Bacillati</taxon>
        <taxon>Actinomycetota</taxon>
        <taxon>Actinomycetes</taxon>
        <taxon>Bifidobacteriales</taxon>
        <taxon>Bifidobacteriaceae</taxon>
        <taxon>Bifidobacterium</taxon>
    </lineage>
</organism>
<dbReference type="CDD" id="cd06267">
    <property type="entry name" value="PBP1_LacI_sugar_binding-like"/>
    <property type="match status" value="1"/>
</dbReference>
<dbReference type="Proteomes" id="UP000181801">
    <property type="component" value="Unassembled WGS sequence"/>
</dbReference>
<dbReference type="SUPFAM" id="SSF47413">
    <property type="entry name" value="lambda repressor-like DNA-binding domains"/>
    <property type="match status" value="1"/>
</dbReference>
<dbReference type="InterPro" id="IPR010982">
    <property type="entry name" value="Lambda_DNA-bd_dom_sf"/>
</dbReference>
<dbReference type="Gene3D" id="3.40.50.2300">
    <property type="match status" value="2"/>
</dbReference>
<dbReference type="PRINTS" id="PR00036">
    <property type="entry name" value="HTHLACI"/>
</dbReference>
<dbReference type="InterPro" id="IPR046335">
    <property type="entry name" value="LacI/GalR-like_sensor"/>
</dbReference>
<keyword evidence="2" id="KW-0238">DNA-binding</keyword>
<keyword evidence="1" id="KW-0805">Transcription regulation</keyword>
<evidence type="ECO:0000313" key="6">
    <source>
        <dbReference type="Proteomes" id="UP000181801"/>
    </source>
</evidence>
<dbReference type="Pfam" id="PF13377">
    <property type="entry name" value="Peripla_BP_3"/>
    <property type="match status" value="1"/>
</dbReference>
<feature type="domain" description="HTH lacI-type" evidence="4">
    <location>
        <begin position="5"/>
        <end position="59"/>
    </location>
</feature>
<dbReference type="PROSITE" id="PS00356">
    <property type="entry name" value="HTH_LACI_1"/>
    <property type="match status" value="1"/>
</dbReference>
<dbReference type="GO" id="GO:0003700">
    <property type="term" value="F:DNA-binding transcription factor activity"/>
    <property type="evidence" value="ECO:0007669"/>
    <property type="project" value="TreeGrafter"/>
</dbReference>
<evidence type="ECO:0000313" key="5">
    <source>
        <dbReference type="EMBL" id="OIN61861.1"/>
    </source>
</evidence>
<dbReference type="Pfam" id="PF00356">
    <property type="entry name" value="LacI"/>
    <property type="match status" value="1"/>
</dbReference>
<gene>
    <name evidence="5" type="ORF">BFS26_10225</name>
</gene>
<reference evidence="5 6" key="1">
    <citation type="journal article" date="2016" name="BMC Microbiol.">
        <title>Fucosyllactose and L-fucose utilization of infant Bifidobacterium longum and Bifidobacterium kashiwanohense.</title>
        <authorList>
            <person name="Bunesova V."/>
            <person name="Lacroix C."/>
            <person name="Schwab C."/>
        </authorList>
    </citation>
    <scope>NUCLEOTIDE SEQUENCE [LARGE SCALE GENOMIC DNA]</scope>
    <source>
        <strain evidence="5 6">BSM11-5</strain>
    </source>
</reference>
<dbReference type="GO" id="GO:0000976">
    <property type="term" value="F:transcription cis-regulatory region binding"/>
    <property type="evidence" value="ECO:0007669"/>
    <property type="project" value="TreeGrafter"/>
</dbReference>
<dbReference type="SUPFAM" id="SSF53822">
    <property type="entry name" value="Periplasmic binding protein-like I"/>
    <property type="match status" value="1"/>
</dbReference>